<reference evidence="2" key="1">
    <citation type="submission" date="2022-11" db="UniProtKB">
        <authorList>
            <consortium name="WormBaseParasite"/>
        </authorList>
    </citation>
    <scope>IDENTIFICATION</scope>
</reference>
<protein>
    <submittedName>
        <fullName evidence="2">DOMON domain-containing protein</fullName>
    </submittedName>
</protein>
<proteinExistence type="predicted"/>
<accession>A0A914CGQ1</accession>
<evidence type="ECO:0000313" key="1">
    <source>
        <dbReference type="Proteomes" id="UP000887540"/>
    </source>
</evidence>
<dbReference type="WBParaSite" id="ACRNAN_scaffold1024.g13738.t1">
    <property type="protein sequence ID" value="ACRNAN_scaffold1024.g13738.t1"/>
    <property type="gene ID" value="ACRNAN_scaffold1024.g13738"/>
</dbReference>
<dbReference type="Proteomes" id="UP000887540">
    <property type="component" value="Unplaced"/>
</dbReference>
<evidence type="ECO:0000313" key="2">
    <source>
        <dbReference type="WBParaSite" id="ACRNAN_scaffold1024.g13738.t1"/>
    </source>
</evidence>
<name>A0A914CGQ1_9BILA</name>
<organism evidence="1 2">
    <name type="scientific">Acrobeloides nanus</name>
    <dbReference type="NCBI Taxonomy" id="290746"/>
    <lineage>
        <taxon>Eukaryota</taxon>
        <taxon>Metazoa</taxon>
        <taxon>Ecdysozoa</taxon>
        <taxon>Nematoda</taxon>
        <taxon>Chromadorea</taxon>
        <taxon>Rhabditida</taxon>
        <taxon>Tylenchina</taxon>
        <taxon>Cephalobomorpha</taxon>
        <taxon>Cephaloboidea</taxon>
        <taxon>Cephalobidae</taxon>
        <taxon>Acrobeloides</taxon>
    </lineage>
</organism>
<dbReference type="AlphaFoldDB" id="A0A914CGQ1"/>
<sequence>MIAASPTNNPPSPNSLYYAAVGLSLDEYMGDDTVITCFASYSNANLTSTERPGTILVSWNDHTENYILFQASQVILQVNQVGIQDSRFQCSGFWSFSGRKNIQMNPERTYDLSDPTMTWHILFARGTADVYTPSLSVFITFSFFISPNISNNCSRRNTKKSSDFMI</sequence>
<keyword evidence="1" id="KW-1185">Reference proteome</keyword>